<reference evidence="10 11" key="1">
    <citation type="submission" date="2016-10" db="EMBL/GenBank/DDBJ databases">
        <authorList>
            <person name="Varghese N."/>
            <person name="Submissions S."/>
        </authorList>
    </citation>
    <scope>NUCLEOTIDE SEQUENCE [LARGE SCALE GENOMIC DNA]</scope>
    <source>
        <strain evidence="10 11">DSM 18839</strain>
    </source>
</reference>
<dbReference type="InterPro" id="IPR003834">
    <property type="entry name" value="Cyt_c_assmbl_TM_dom"/>
</dbReference>
<dbReference type="Gene3D" id="3.40.30.10">
    <property type="entry name" value="Glutaredoxin"/>
    <property type="match status" value="1"/>
</dbReference>
<dbReference type="EMBL" id="FNBW01000008">
    <property type="protein sequence ID" value="SDF98160.1"/>
    <property type="molecule type" value="Genomic_DNA"/>
</dbReference>
<evidence type="ECO:0000256" key="6">
    <source>
        <dbReference type="SAM" id="Phobius"/>
    </source>
</evidence>
<feature type="transmembrane region" description="Helical" evidence="6">
    <location>
        <begin position="340"/>
        <end position="360"/>
    </location>
</feature>
<sequence length="713" mass="73374">MKFRASQLLILLALLASAVGSIAAGPAVAQPASPWVSTEFADIRLISAVAGTEGREEIPLGLEFRLAEGWKVYWRSAGDAGYPPQVTWDGSDNLAGTETLYPVPHRFSLFGLETFGYKDQVVYPIVARLARSGAPLALTAQVNALACSEICVPLEATLSLDLPAGPAEPTAFTQLLNRWTAQVPRDLPGVGLDVVSARAAGDPQSPTLVLTVTSAEPINSLDVFPEGPEGLSYGLPEITLSDSARAATVRVPVGTRGEARLDGADLRLTLVDGDRFVERPLTVAAGAAPAGAADLWAVLGFALLGGLILNLMPCVLPVLSLKLVSVLNYGGAERGAIRRGFLASAAGIVASFVLLAGILAGLKSAGVAVGWGIQFQQPLFLAAMATVVLLFAANLWGWFEVALPRALADFGGRLPAEGAHGKGLVGHFLTGAFAALLAMPCSAPFLGTAVGFALARGPAEILTVFAIMGIGLALPYLAVAAVPSIARALPRPGRWMVTFRRILALALLATGVWLLTVLAVQIGRTGVLAVAGLFVAGAVVLALLHRSGRGGAGLTGAAILAGVLAVAGVTHAPEGGSGRPAGTQPDRTIAWEAFDRAEIDRMVAEGAVVFVDVTADWCITCKVNKQLVLETDPTAGLLSGGGVTAMQADWTNPDPAISDYLASFGRYGIPFNAVYGPAAPEGIALPELLSAAAVKEAIDRAGGGARTAGLDSR</sequence>
<feature type="transmembrane region" description="Helical" evidence="6">
    <location>
        <begin position="424"/>
        <end position="455"/>
    </location>
</feature>
<keyword evidence="4 6" id="KW-1133">Transmembrane helix</keyword>
<gene>
    <name evidence="10" type="ORF">SAMN05660686_02987</name>
</gene>
<proteinExistence type="predicted"/>
<accession>A0A8G2BL27</accession>
<dbReference type="SUPFAM" id="SSF52833">
    <property type="entry name" value="Thioredoxin-like"/>
    <property type="match status" value="1"/>
</dbReference>
<feature type="domain" description="Thiol:disulfide interchange protein DsbD N-terminal" evidence="9">
    <location>
        <begin position="56"/>
        <end position="160"/>
    </location>
</feature>
<dbReference type="Pfam" id="PF13899">
    <property type="entry name" value="Thioredoxin_7"/>
    <property type="match status" value="1"/>
</dbReference>
<feature type="domain" description="Cytochrome C biogenesis protein transmembrane" evidence="8">
    <location>
        <begin position="296"/>
        <end position="516"/>
    </location>
</feature>
<evidence type="ECO:0000256" key="4">
    <source>
        <dbReference type="ARBA" id="ARBA00022989"/>
    </source>
</evidence>
<dbReference type="PANTHER" id="PTHR32234">
    <property type="entry name" value="THIOL:DISULFIDE INTERCHANGE PROTEIN DSBD"/>
    <property type="match status" value="1"/>
</dbReference>
<feature type="transmembrane region" description="Helical" evidence="6">
    <location>
        <begin position="502"/>
        <end position="520"/>
    </location>
</feature>
<feature type="signal peptide" evidence="7">
    <location>
        <begin position="1"/>
        <end position="23"/>
    </location>
</feature>
<evidence type="ECO:0000313" key="10">
    <source>
        <dbReference type="EMBL" id="SDF98160.1"/>
    </source>
</evidence>
<dbReference type="InterPro" id="IPR036249">
    <property type="entry name" value="Thioredoxin-like_sf"/>
</dbReference>
<keyword evidence="7" id="KW-0732">Signal</keyword>
<evidence type="ECO:0000256" key="5">
    <source>
        <dbReference type="ARBA" id="ARBA00023136"/>
    </source>
</evidence>
<evidence type="ECO:0000259" key="8">
    <source>
        <dbReference type="Pfam" id="PF02683"/>
    </source>
</evidence>
<comment type="subcellular location">
    <subcellularLocation>
        <location evidence="1">Membrane</location>
        <topology evidence="1">Multi-pass membrane protein</topology>
    </subcellularLocation>
</comment>
<keyword evidence="5 6" id="KW-0472">Membrane</keyword>
<dbReference type="Pfam" id="PF11412">
    <property type="entry name" value="DsbD_N"/>
    <property type="match status" value="1"/>
</dbReference>
<keyword evidence="11" id="KW-1185">Reference proteome</keyword>
<evidence type="ECO:0000259" key="9">
    <source>
        <dbReference type="Pfam" id="PF11412"/>
    </source>
</evidence>
<dbReference type="InterPro" id="IPR028250">
    <property type="entry name" value="DsbDN"/>
</dbReference>
<dbReference type="Pfam" id="PF02683">
    <property type="entry name" value="DsbD_TM"/>
    <property type="match status" value="1"/>
</dbReference>
<organism evidence="10 11">
    <name type="scientific">Thalassobaculum litoreum DSM 18839</name>
    <dbReference type="NCBI Taxonomy" id="1123362"/>
    <lineage>
        <taxon>Bacteria</taxon>
        <taxon>Pseudomonadati</taxon>
        <taxon>Pseudomonadota</taxon>
        <taxon>Alphaproteobacteria</taxon>
        <taxon>Rhodospirillales</taxon>
        <taxon>Thalassobaculaceae</taxon>
        <taxon>Thalassobaculum</taxon>
    </lineage>
</organism>
<dbReference type="Proteomes" id="UP000198615">
    <property type="component" value="Unassembled WGS sequence"/>
</dbReference>
<dbReference type="AlphaFoldDB" id="A0A8G2BL27"/>
<feature type="transmembrane region" description="Helical" evidence="6">
    <location>
        <begin position="295"/>
        <end position="319"/>
    </location>
</feature>
<keyword evidence="3" id="KW-0201">Cytochrome c-type biogenesis</keyword>
<comment type="caution">
    <text evidence="10">The sequence shown here is derived from an EMBL/GenBank/DDBJ whole genome shotgun (WGS) entry which is preliminary data.</text>
</comment>
<evidence type="ECO:0000256" key="2">
    <source>
        <dbReference type="ARBA" id="ARBA00022692"/>
    </source>
</evidence>
<feature type="chain" id="PRO_5034186320" evidence="7">
    <location>
        <begin position="24"/>
        <end position="713"/>
    </location>
</feature>
<dbReference type="GO" id="GO:0016020">
    <property type="term" value="C:membrane"/>
    <property type="evidence" value="ECO:0007669"/>
    <property type="project" value="UniProtKB-SubCell"/>
</dbReference>
<name>A0A8G2BL27_9PROT</name>
<feature type="transmembrane region" description="Helical" evidence="6">
    <location>
        <begin position="526"/>
        <end position="544"/>
    </location>
</feature>
<dbReference type="GO" id="GO:0045454">
    <property type="term" value="P:cell redox homeostasis"/>
    <property type="evidence" value="ECO:0007669"/>
    <property type="project" value="TreeGrafter"/>
</dbReference>
<evidence type="ECO:0000313" key="11">
    <source>
        <dbReference type="Proteomes" id="UP000198615"/>
    </source>
</evidence>
<protein>
    <submittedName>
        <fullName evidence="10">Suppressor for copper-sensitivity B</fullName>
    </submittedName>
</protein>
<evidence type="ECO:0000256" key="3">
    <source>
        <dbReference type="ARBA" id="ARBA00022748"/>
    </source>
</evidence>
<dbReference type="InterPro" id="IPR035671">
    <property type="entry name" value="DsbD_gamma"/>
</dbReference>
<keyword evidence="2 6" id="KW-0812">Transmembrane</keyword>
<dbReference type="RefSeq" id="WP_093151407.1">
    <property type="nucleotide sequence ID" value="NZ_FNBW01000008.1"/>
</dbReference>
<evidence type="ECO:0000256" key="1">
    <source>
        <dbReference type="ARBA" id="ARBA00004141"/>
    </source>
</evidence>
<feature type="transmembrane region" description="Helical" evidence="6">
    <location>
        <begin position="461"/>
        <end position="482"/>
    </location>
</feature>
<dbReference type="CDD" id="cd02953">
    <property type="entry name" value="DsbDgamma"/>
    <property type="match status" value="1"/>
</dbReference>
<dbReference type="PANTHER" id="PTHR32234:SF3">
    <property type="entry name" value="SUPPRESSION OF COPPER SENSITIVITY PROTEIN"/>
    <property type="match status" value="1"/>
</dbReference>
<dbReference type="OrthoDB" id="9811036at2"/>
<dbReference type="GO" id="GO:0017004">
    <property type="term" value="P:cytochrome complex assembly"/>
    <property type="evidence" value="ECO:0007669"/>
    <property type="project" value="UniProtKB-KW"/>
</dbReference>
<evidence type="ECO:0000256" key="7">
    <source>
        <dbReference type="SAM" id="SignalP"/>
    </source>
</evidence>
<feature type="transmembrane region" description="Helical" evidence="6">
    <location>
        <begin position="380"/>
        <end position="403"/>
    </location>
</feature>
<feature type="transmembrane region" description="Helical" evidence="6">
    <location>
        <begin position="551"/>
        <end position="570"/>
    </location>
</feature>
<dbReference type="GO" id="GO:0015035">
    <property type="term" value="F:protein-disulfide reductase activity"/>
    <property type="evidence" value="ECO:0007669"/>
    <property type="project" value="TreeGrafter"/>
</dbReference>